<name>A0AAJ6DB21_9MICC</name>
<dbReference type="InterPro" id="IPR013783">
    <property type="entry name" value="Ig-like_fold"/>
</dbReference>
<keyword evidence="5" id="KW-1185">Reference proteome</keyword>
<feature type="compositionally biased region" description="Acidic residues" evidence="1">
    <location>
        <begin position="816"/>
        <end position="846"/>
    </location>
</feature>
<feature type="signal peptide" evidence="3">
    <location>
        <begin position="1"/>
        <end position="31"/>
    </location>
</feature>
<dbReference type="GO" id="GO:0005975">
    <property type="term" value="P:carbohydrate metabolic process"/>
    <property type="evidence" value="ECO:0007669"/>
    <property type="project" value="UniProtKB-ARBA"/>
</dbReference>
<evidence type="ECO:0000256" key="2">
    <source>
        <dbReference type="SAM" id="Phobius"/>
    </source>
</evidence>
<dbReference type="SUPFAM" id="SSF56300">
    <property type="entry name" value="Metallo-dependent phosphatases"/>
    <property type="match status" value="1"/>
</dbReference>
<evidence type="ECO:0000313" key="5">
    <source>
        <dbReference type="Proteomes" id="UP001224674"/>
    </source>
</evidence>
<dbReference type="InterPro" id="IPR051918">
    <property type="entry name" value="STPP_CPPED1"/>
</dbReference>
<dbReference type="Gene3D" id="3.60.21.10">
    <property type="match status" value="1"/>
</dbReference>
<gene>
    <name evidence="4" type="ORF">QDX21_07240</name>
</gene>
<feature type="transmembrane region" description="Helical" evidence="2">
    <location>
        <begin position="849"/>
        <end position="875"/>
    </location>
</feature>
<feature type="compositionally biased region" description="Acidic residues" evidence="1">
    <location>
        <begin position="771"/>
        <end position="786"/>
    </location>
</feature>
<feature type="compositionally biased region" description="Polar residues" evidence="1">
    <location>
        <begin position="52"/>
        <end position="64"/>
    </location>
</feature>
<evidence type="ECO:0000256" key="1">
    <source>
        <dbReference type="SAM" id="MobiDB-lite"/>
    </source>
</evidence>
<keyword evidence="2" id="KW-0812">Transmembrane</keyword>
<dbReference type="PANTHER" id="PTHR43143:SF5">
    <property type="entry name" value="SECRETED PROTEIN"/>
    <property type="match status" value="1"/>
</dbReference>
<dbReference type="PANTHER" id="PTHR43143">
    <property type="entry name" value="METALLOPHOSPHOESTERASE, CALCINEURIN SUPERFAMILY"/>
    <property type="match status" value="1"/>
</dbReference>
<feature type="region of interest" description="Disordered" evidence="1">
    <location>
        <begin position="52"/>
        <end position="107"/>
    </location>
</feature>
<keyword evidence="2" id="KW-0472">Membrane</keyword>
<dbReference type="AlphaFoldDB" id="A0AAJ6DB21"/>
<evidence type="ECO:0000313" key="4">
    <source>
        <dbReference type="EMBL" id="WGH92130.1"/>
    </source>
</evidence>
<feature type="region of interest" description="Disordered" evidence="1">
    <location>
        <begin position="718"/>
        <end position="741"/>
    </location>
</feature>
<protein>
    <submittedName>
        <fullName evidence="4">Ig domain-containing protein</fullName>
    </submittedName>
</protein>
<reference evidence="4 5" key="1">
    <citation type="submission" date="2023-03" db="EMBL/GenBank/DDBJ databases">
        <title>Complete genome sequences of several Auritidibacter ignavus strains isolated from ear infections.</title>
        <authorList>
            <person name="Baehr T."/>
            <person name="Baumhoegger A.M."/>
        </authorList>
    </citation>
    <scope>NUCLEOTIDE SEQUENCE [LARGE SCALE GENOMIC DNA]</scope>
    <source>
        <strain evidence="4 5">BABAE-6</strain>
    </source>
</reference>
<accession>A0AAJ6DB21</accession>
<dbReference type="GO" id="GO:0016020">
    <property type="term" value="C:membrane"/>
    <property type="evidence" value="ECO:0007669"/>
    <property type="project" value="InterPro"/>
</dbReference>
<keyword evidence="3" id="KW-0732">Signal</keyword>
<dbReference type="InterPro" id="IPR029052">
    <property type="entry name" value="Metallo-depent_PP-like"/>
</dbReference>
<feature type="compositionally biased region" description="Acidic residues" evidence="1">
    <location>
        <begin position="793"/>
        <end position="808"/>
    </location>
</feature>
<dbReference type="Gene3D" id="2.60.40.10">
    <property type="entry name" value="Immunoglobulins"/>
    <property type="match status" value="2"/>
</dbReference>
<dbReference type="RefSeq" id="WP_279674375.1">
    <property type="nucleotide sequence ID" value="NZ_CP122566.1"/>
</dbReference>
<keyword evidence="2" id="KW-1133">Transmembrane helix</keyword>
<sequence length="881" mass="95206">MRFSPSPHPADQPRTLSLAGLALRATCAATAAGALVATSTITNIALTPAVATNQEQPTDSPQALDQQGQTDQDEQEEVQFSVTSGTFDEELVNPTEQSYEQAPSEVAQLDEQTLDTNSEGPGRQPYQIYQVDNARAGQIITVTAVVDPSRKVQLMVWDQQAGEWELAADEQGQAPENTELNALLRAQAFNDQGQAYVAVVGEDPHMTGSTEWNPTDAPALGGFRDPSTYDFSIAHITDTQFLAEGAVSEDPEVAQRFGQVYRDQVEWIVDNAEDRKIAYTGHTGDIIENYMNLNHSAEHARKEFGFASQMQQILDDGGVPNGILPGNHDNKWGREDNSLYNEFFGPERYEALSETWDNAEYGGPWAEGDNAAHYDLFSAAGQDFVAVHLPYGHSREMRQWASEIFQSFPDRDGLLFTHAYLQASNNDDGSISGIAPYGFHGFLGGEGFYIRDEVVEPNENVVMVLSGHYHGTAWNVNHNGPGAPSFEMLADYQNYEVDGERRTGFMRLLQFDVDDSEVTINTYSPTLDSFDAPSYDTSIPRNYIPESDQYTVPISLSARSTMLRTDEVRVGEADESEPQAPVRVDPIYDVHGTVNEPIEDVQVVTHNAETVTISGLPSGLSYDGETGVISGTPTEAGTFTATVTATGEAGEDTHSVRFVIEPEPENLQVSIAEIADQTVTINEEIDPIAVSVEPADAELDITVDGLPEGVSYNAETGAIEGTPTEEGSFEVSVRAQNESGDSADEITFTLTVEAAQEGPTEDPTDAPGDGESSDEPTEDQTEEPSEEPGRDTDGDDTDGDDTDTDDQADSDKESGEDSGQDAGEDQAQDTEGDTSAEDPQATEDNEGTLAASGATITLGALGLAALSIGLGWVLMRHRRQA</sequence>
<dbReference type="Pfam" id="PF05345">
    <property type="entry name" value="He_PIG"/>
    <property type="match status" value="2"/>
</dbReference>
<proteinExistence type="predicted"/>
<evidence type="ECO:0000256" key="3">
    <source>
        <dbReference type="SAM" id="SignalP"/>
    </source>
</evidence>
<dbReference type="Proteomes" id="UP001224674">
    <property type="component" value="Chromosome"/>
</dbReference>
<dbReference type="InterPro" id="IPR015919">
    <property type="entry name" value="Cadherin-like_sf"/>
</dbReference>
<dbReference type="EMBL" id="CP122566">
    <property type="protein sequence ID" value="WGH92130.1"/>
    <property type="molecule type" value="Genomic_DNA"/>
</dbReference>
<organism evidence="4 5">
    <name type="scientific">Auritidibacter ignavus</name>
    <dbReference type="NCBI Taxonomy" id="678932"/>
    <lineage>
        <taxon>Bacteria</taxon>
        <taxon>Bacillati</taxon>
        <taxon>Actinomycetota</taxon>
        <taxon>Actinomycetes</taxon>
        <taxon>Micrococcales</taxon>
        <taxon>Micrococcaceae</taxon>
        <taxon>Auritidibacter</taxon>
    </lineage>
</organism>
<dbReference type="SUPFAM" id="SSF49313">
    <property type="entry name" value="Cadherin-like"/>
    <property type="match status" value="2"/>
</dbReference>
<feature type="region of interest" description="Disordered" evidence="1">
    <location>
        <begin position="753"/>
        <end position="849"/>
    </location>
</feature>
<feature type="chain" id="PRO_5042618906" evidence="3">
    <location>
        <begin position="32"/>
        <end position="881"/>
    </location>
</feature>
<dbReference type="GO" id="GO:0005509">
    <property type="term" value="F:calcium ion binding"/>
    <property type="evidence" value="ECO:0007669"/>
    <property type="project" value="InterPro"/>
</dbReference>